<dbReference type="InterPro" id="IPR008042">
    <property type="entry name" value="Retrotrans_Pao"/>
</dbReference>
<proteinExistence type="predicted"/>
<accession>A0A182HML8</accession>
<sequence>QHRTERDSKQVSVNIVGISSGAQTFEASNVRKVKSLGLPSQRVKMDRLRTKYQHLASIPLAPYASVPPRILIGMNNYHLTVPLKTIEGKTNEPVATKTRLGWVVSGCDSSSTSNNSNILAFHRAHICDCAEIETKIDQALKGGFKLHNWMSNYGQVLDGVGSSNSREKDMNLDPTACTQKVLGMWWNANEDTFQFKVPLKDVDVLQGIVIPTKRQVLSTLMTIYDPLGLIAGFLLFLKVLLQEVWRSGIGWDDQIPNSLQDKWKEWLTCIPHLQSIKILRCYCTSISLETCTTQLHIFVDAGRDGFAAVAYFRFESEDQREVVLIGAKTRVAPLKYTSIPR</sequence>
<dbReference type="VEuPathDB" id="VectorBase:AARA002504"/>
<dbReference type="EnsemblMetazoa" id="AARA002504-RA">
    <property type="protein sequence ID" value="AARA002504-PA"/>
    <property type="gene ID" value="AARA002504"/>
</dbReference>
<dbReference type="PANTHER" id="PTHR47331:SF5">
    <property type="entry name" value="RIBONUCLEASE H"/>
    <property type="match status" value="1"/>
</dbReference>
<evidence type="ECO:0008006" key="3">
    <source>
        <dbReference type="Google" id="ProtNLM"/>
    </source>
</evidence>
<dbReference type="VEuPathDB" id="VectorBase:AARA21_012159"/>
<evidence type="ECO:0000313" key="2">
    <source>
        <dbReference type="Proteomes" id="UP000075840"/>
    </source>
</evidence>
<protein>
    <recommendedName>
        <fullName evidence="3">Peptidase aspartic putative domain-containing protein</fullName>
    </recommendedName>
</protein>
<organism evidence="1 2">
    <name type="scientific">Anopheles arabiensis</name>
    <name type="common">Mosquito</name>
    <dbReference type="NCBI Taxonomy" id="7173"/>
    <lineage>
        <taxon>Eukaryota</taxon>
        <taxon>Metazoa</taxon>
        <taxon>Ecdysozoa</taxon>
        <taxon>Arthropoda</taxon>
        <taxon>Hexapoda</taxon>
        <taxon>Insecta</taxon>
        <taxon>Pterygota</taxon>
        <taxon>Neoptera</taxon>
        <taxon>Endopterygota</taxon>
        <taxon>Diptera</taxon>
        <taxon>Nematocera</taxon>
        <taxon>Culicoidea</taxon>
        <taxon>Culicidae</taxon>
        <taxon>Anophelinae</taxon>
        <taxon>Anopheles</taxon>
    </lineage>
</organism>
<name>A0A182HML8_ANOAR</name>
<dbReference type="AlphaFoldDB" id="A0A182HML8"/>
<dbReference type="Proteomes" id="UP000075840">
    <property type="component" value="Unassembled WGS sequence"/>
</dbReference>
<keyword evidence="2" id="KW-1185">Reference proteome</keyword>
<reference evidence="1" key="1">
    <citation type="submission" date="2022-08" db="UniProtKB">
        <authorList>
            <consortium name="EnsemblMetazoa"/>
        </authorList>
    </citation>
    <scope>IDENTIFICATION</scope>
    <source>
        <strain evidence="1">Dongola</strain>
    </source>
</reference>
<dbReference type="PANTHER" id="PTHR47331">
    <property type="entry name" value="PHD-TYPE DOMAIN-CONTAINING PROTEIN"/>
    <property type="match status" value="1"/>
</dbReference>
<dbReference type="EMBL" id="APCN01008427">
    <property type="status" value="NOT_ANNOTATED_CDS"/>
    <property type="molecule type" value="Genomic_DNA"/>
</dbReference>
<dbReference type="VEuPathDB" id="VectorBase:AARA21_003366"/>
<evidence type="ECO:0000313" key="1">
    <source>
        <dbReference type="EnsemblMetazoa" id="AARA002504-PA"/>
    </source>
</evidence>
<dbReference type="Pfam" id="PF05380">
    <property type="entry name" value="Peptidase_A17"/>
    <property type="match status" value="1"/>
</dbReference>